<dbReference type="Proteomes" id="UP000009374">
    <property type="component" value="Unassembled WGS sequence"/>
</dbReference>
<evidence type="ECO:0000313" key="1">
    <source>
        <dbReference type="EMBL" id="EES52701.1"/>
    </source>
</evidence>
<proteinExistence type="predicted"/>
<sequence>METFRWRVLRGLVAGMGMSLCLWSGTMAEGATLKVSSPEPEHLGADRLSIDDALNQVILPLSTPSFAGGQRPPLEVTPGNRFMKVLLDHLRLWSDDRTGLALSADQKSRLRSLVVSTRSDLIGADAQDFRLVELFEAALTEKTLSPESLASLNTRIGEVEGKEGMRFVAALKEMQAILTEPQIDILRERGNAVPPVSDVSLTSAFTFADRMLALRWQILMARHLSPQTRSRIDRRYAKARNWLLSLAAEKTVYDRQVDDLLNQPFVDMGAFDAIERKAGPLEGKFWGTFLRIVRLLSPPESLPTR</sequence>
<name>C6HXE9_9BACT</name>
<organism evidence="1 2">
    <name type="scientific">Leptospirillum ferrodiazotrophum</name>
    <dbReference type="NCBI Taxonomy" id="412449"/>
    <lineage>
        <taxon>Bacteria</taxon>
        <taxon>Pseudomonadati</taxon>
        <taxon>Nitrospirota</taxon>
        <taxon>Nitrospiria</taxon>
        <taxon>Nitrospirales</taxon>
        <taxon>Nitrospiraceae</taxon>
        <taxon>Leptospirillum</taxon>
    </lineage>
</organism>
<keyword evidence="2" id="KW-1185">Reference proteome</keyword>
<reference evidence="1 2" key="1">
    <citation type="journal article" date="2009" name="Appl. Environ. Microbiol.">
        <title>Community genomic and proteomic analyses of chemoautotrophic iron-oxidizing "Leptospirillum rubarum" (Group II) and "Leptospirillum ferrodiazotrophum" (Group III) bacteria in acid mine drainage biofilms.</title>
        <authorList>
            <person name="Goltsman D.S."/>
            <person name="Denef V.J."/>
            <person name="Singer S.W."/>
            <person name="VerBerkmoes N.C."/>
            <person name="Lefsrud M."/>
            <person name="Mueller R.S."/>
            <person name="Dick G.J."/>
            <person name="Sun C.L."/>
            <person name="Wheeler K.E."/>
            <person name="Zemla A."/>
            <person name="Baker B.J."/>
            <person name="Hauser L."/>
            <person name="Land M."/>
            <person name="Shah M.B."/>
            <person name="Thelen M.P."/>
            <person name="Hettich R.L."/>
            <person name="Banfield J.F."/>
        </authorList>
    </citation>
    <scope>NUCLEOTIDE SEQUENCE [LARGE SCALE GENOMIC DNA]</scope>
</reference>
<protein>
    <submittedName>
        <fullName evidence="1">Uncharacterized protein</fullName>
    </submittedName>
</protein>
<gene>
    <name evidence="1" type="ORF">UBAL3_92050073</name>
</gene>
<dbReference type="EMBL" id="GG693873">
    <property type="protein sequence ID" value="EES52701.1"/>
    <property type="molecule type" value="Genomic_DNA"/>
</dbReference>
<accession>C6HXE9</accession>
<dbReference type="AlphaFoldDB" id="C6HXE9"/>
<evidence type="ECO:0000313" key="2">
    <source>
        <dbReference type="Proteomes" id="UP000009374"/>
    </source>
</evidence>